<name>A0A5B7CPN8_PORTR</name>
<accession>A0A5B7CPN8</accession>
<keyword evidence="2" id="KW-1185">Reference proteome</keyword>
<proteinExistence type="predicted"/>
<dbReference type="AlphaFoldDB" id="A0A5B7CPN8"/>
<reference evidence="1 2" key="1">
    <citation type="submission" date="2019-05" db="EMBL/GenBank/DDBJ databases">
        <title>Another draft genome of Portunus trituberculatus and its Hox gene families provides insights of decapod evolution.</title>
        <authorList>
            <person name="Jeong J.-H."/>
            <person name="Song I."/>
            <person name="Kim S."/>
            <person name="Choi T."/>
            <person name="Kim D."/>
            <person name="Ryu S."/>
            <person name="Kim W."/>
        </authorList>
    </citation>
    <scope>NUCLEOTIDE SEQUENCE [LARGE SCALE GENOMIC DNA]</scope>
    <source>
        <tissue evidence="1">Muscle</tissue>
    </source>
</reference>
<gene>
    <name evidence="1" type="ORF">E2C01_004117</name>
</gene>
<dbReference type="EMBL" id="VSRR010000163">
    <property type="protein sequence ID" value="MPC11450.1"/>
    <property type="molecule type" value="Genomic_DNA"/>
</dbReference>
<comment type="caution">
    <text evidence="1">The sequence shown here is derived from an EMBL/GenBank/DDBJ whole genome shotgun (WGS) entry which is preliminary data.</text>
</comment>
<evidence type="ECO:0000313" key="1">
    <source>
        <dbReference type="EMBL" id="MPC11450.1"/>
    </source>
</evidence>
<organism evidence="1 2">
    <name type="scientific">Portunus trituberculatus</name>
    <name type="common">Swimming crab</name>
    <name type="synonym">Neptunus trituberculatus</name>
    <dbReference type="NCBI Taxonomy" id="210409"/>
    <lineage>
        <taxon>Eukaryota</taxon>
        <taxon>Metazoa</taxon>
        <taxon>Ecdysozoa</taxon>
        <taxon>Arthropoda</taxon>
        <taxon>Crustacea</taxon>
        <taxon>Multicrustacea</taxon>
        <taxon>Malacostraca</taxon>
        <taxon>Eumalacostraca</taxon>
        <taxon>Eucarida</taxon>
        <taxon>Decapoda</taxon>
        <taxon>Pleocyemata</taxon>
        <taxon>Brachyura</taxon>
        <taxon>Eubrachyura</taxon>
        <taxon>Portunoidea</taxon>
        <taxon>Portunidae</taxon>
        <taxon>Portuninae</taxon>
        <taxon>Portunus</taxon>
    </lineage>
</organism>
<evidence type="ECO:0000313" key="2">
    <source>
        <dbReference type="Proteomes" id="UP000324222"/>
    </source>
</evidence>
<sequence>MNMKVHPGTEGVNDVSIFNWSLWKLVMVGEQSMDDEVR</sequence>
<dbReference type="Proteomes" id="UP000324222">
    <property type="component" value="Unassembled WGS sequence"/>
</dbReference>
<protein>
    <submittedName>
        <fullName evidence="1">Uncharacterized protein</fullName>
    </submittedName>
</protein>